<proteinExistence type="predicted"/>
<name>A0AAJ0IEC3_9PEZI</name>
<comment type="caution">
    <text evidence="1">The sequence shown here is derived from an EMBL/GenBank/DDBJ whole genome shotgun (WGS) entry which is preliminary data.</text>
</comment>
<protein>
    <submittedName>
        <fullName evidence="1">Uncharacterized protein</fullName>
    </submittedName>
</protein>
<evidence type="ECO:0000313" key="2">
    <source>
        <dbReference type="Proteomes" id="UP001285908"/>
    </source>
</evidence>
<accession>A0AAJ0IEC3</accession>
<dbReference type="Proteomes" id="UP001285908">
    <property type="component" value="Unassembled WGS sequence"/>
</dbReference>
<reference evidence="1 2" key="1">
    <citation type="journal article" date="2023" name="Mol. Phylogenet. Evol.">
        <title>Genome-scale phylogeny and comparative genomics of the fungal order Sordariales.</title>
        <authorList>
            <person name="Hensen N."/>
            <person name="Bonometti L."/>
            <person name="Westerberg I."/>
            <person name="Brannstrom I.O."/>
            <person name="Guillou S."/>
            <person name="Cros-Aarteil S."/>
            <person name="Calhoun S."/>
            <person name="Haridas S."/>
            <person name="Kuo A."/>
            <person name="Mondo S."/>
            <person name="Pangilinan J."/>
            <person name="Riley R."/>
            <person name="LaButti K."/>
            <person name="Andreopoulos B."/>
            <person name="Lipzen A."/>
            <person name="Chen C."/>
            <person name="Yan M."/>
            <person name="Daum C."/>
            <person name="Ng V."/>
            <person name="Clum A."/>
            <person name="Steindorff A."/>
            <person name="Ohm R.A."/>
            <person name="Martin F."/>
            <person name="Silar P."/>
            <person name="Natvig D.O."/>
            <person name="Lalanne C."/>
            <person name="Gautier V."/>
            <person name="Ament-Velasquez S.L."/>
            <person name="Kruys A."/>
            <person name="Hutchinson M.I."/>
            <person name="Powell A.J."/>
            <person name="Barry K."/>
            <person name="Miller A.N."/>
            <person name="Grigoriev I.V."/>
            <person name="Debuchy R."/>
            <person name="Gladieux P."/>
            <person name="Hiltunen Thoren M."/>
            <person name="Johannesson H."/>
        </authorList>
    </citation>
    <scope>NUCLEOTIDE SEQUENCE [LARGE SCALE GENOMIC DNA]</scope>
    <source>
        <strain evidence="1 2">FGSC 10403</strain>
    </source>
</reference>
<dbReference type="EMBL" id="JAULSX010000001">
    <property type="protein sequence ID" value="KAK3498840.1"/>
    <property type="molecule type" value="Genomic_DNA"/>
</dbReference>
<gene>
    <name evidence="1" type="ORF">B0T23DRAFT_400570</name>
</gene>
<dbReference type="GeneID" id="87876124"/>
<sequence>MPQSRDQLYIPGLQQPFVCRMATFPVMLAAIPFNLLKQWIARNIPSVWWLTSLRGLSGNLWASIPAAITTEGISIFGLRVSFFSRPSLALLDISTGGNLYDESPIKHPWIAIAPMSVDADT</sequence>
<keyword evidence="2" id="KW-1185">Reference proteome</keyword>
<dbReference type="RefSeq" id="XP_062696473.1">
    <property type="nucleotide sequence ID" value="XM_062838502.1"/>
</dbReference>
<evidence type="ECO:0000313" key="1">
    <source>
        <dbReference type="EMBL" id="KAK3498840.1"/>
    </source>
</evidence>
<dbReference type="AlphaFoldDB" id="A0AAJ0IEC3"/>
<organism evidence="1 2">
    <name type="scientific">Neurospora hispaniola</name>
    <dbReference type="NCBI Taxonomy" id="588809"/>
    <lineage>
        <taxon>Eukaryota</taxon>
        <taxon>Fungi</taxon>
        <taxon>Dikarya</taxon>
        <taxon>Ascomycota</taxon>
        <taxon>Pezizomycotina</taxon>
        <taxon>Sordariomycetes</taxon>
        <taxon>Sordariomycetidae</taxon>
        <taxon>Sordariales</taxon>
        <taxon>Sordariaceae</taxon>
        <taxon>Neurospora</taxon>
    </lineage>
</organism>